<dbReference type="Proteomes" id="UP000235828">
    <property type="component" value="Chromosome B"/>
</dbReference>
<dbReference type="EMBL" id="LT960612">
    <property type="protein sequence ID" value="SON52222.1"/>
    <property type="molecule type" value="Genomic_DNA"/>
</dbReference>
<proteinExistence type="predicted"/>
<evidence type="ECO:0000313" key="2">
    <source>
        <dbReference type="Proteomes" id="UP000235828"/>
    </source>
</evidence>
<sequence length="79" mass="9030">MVMENFFSVSQSKAKTLEKGNNNSAINRMSLQAFIHTHPKFKLFTSFIRVMPQGFVLYYFPCNSWNGSRPASESFPVCS</sequence>
<reference evidence="1 2" key="1">
    <citation type="submission" date="2017-10" db="EMBL/GenBank/DDBJ databases">
        <authorList>
            <person name="Banno H."/>
            <person name="Chua N.-H."/>
        </authorList>
    </citation>
    <scope>NUCLEOTIDE SEQUENCE [LARGE SCALE GENOMIC DNA]</scope>
    <source>
        <strain evidence="1">Vibrio tapetis CECT4600</strain>
    </source>
</reference>
<dbReference type="AlphaFoldDB" id="A0A2N8ZK25"/>
<accession>A0A2N8ZK25</accession>
<dbReference type="KEGG" id="vta:B0611"/>
<protein>
    <submittedName>
        <fullName evidence="1">Uncharacterized protein</fullName>
    </submittedName>
</protein>
<organism evidence="1 2">
    <name type="scientific">Vibrio tapetis subsp. tapetis</name>
    <dbReference type="NCBI Taxonomy" id="1671868"/>
    <lineage>
        <taxon>Bacteria</taxon>
        <taxon>Pseudomonadati</taxon>
        <taxon>Pseudomonadota</taxon>
        <taxon>Gammaproteobacteria</taxon>
        <taxon>Vibrionales</taxon>
        <taxon>Vibrionaceae</taxon>
        <taxon>Vibrio</taxon>
    </lineage>
</organism>
<name>A0A2N8ZK25_9VIBR</name>
<evidence type="ECO:0000313" key="1">
    <source>
        <dbReference type="EMBL" id="SON52222.1"/>
    </source>
</evidence>
<keyword evidence="2" id="KW-1185">Reference proteome</keyword>
<gene>
    <name evidence="1" type="ORF">VTAP4600_B0611</name>
</gene>